<gene>
    <name evidence="1" type="ORF">SCHRY_v1c09700</name>
</gene>
<evidence type="ECO:0000313" key="2">
    <source>
        <dbReference type="Proteomes" id="UP000013964"/>
    </source>
</evidence>
<dbReference type="Proteomes" id="UP000013964">
    <property type="component" value="Chromosome"/>
</dbReference>
<proteinExistence type="predicted"/>
<keyword evidence="2" id="KW-1185">Reference proteome</keyword>
<evidence type="ECO:0000313" key="1">
    <source>
        <dbReference type="EMBL" id="AGM25542.1"/>
    </source>
</evidence>
<dbReference type="PATRIC" id="fig|1276227.3.peg.973"/>
<name>R4U2F0_9MOLU</name>
<organism evidence="1 2">
    <name type="scientific">Spiroplasma chrysopicola DF-1</name>
    <dbReference type="NCBI Taxonomy" id="1276227"/>
    <lineage>
        <taxon>Bacteria</taxon>
        <taxon>Bacillati</taxon>
        <taxon>Mycoplasmatota</taxon>
        <taxon>Mollicutes</taxon>
        <taxon>Entomoplasmatales</taxon>
        <taxon>Spiroplasmataceae</taxon>
        <taxon>Spiroplasma</taxon>
    </lineage>
</organism>
<dbReference type="STRING" id="1276227.SCHRY_v1c09700"/>
<dbReference type="KEGG" id="scr:SCHRY_v1c09700"/>
<dbReference type="EMBL" id="CP005077">
    <property type="protein sequence ID" value="AGM25542.1"/>
    <property type="molecule type" value="Genomic_DNA"/>
</dbReference>
<dbReference type="AlphaFoldDB" id="R4U2F0"/>
<sequence>MKIGVVKIFKKWRKLSVMVGYQTPKRPSFFQYLILNAIANYPDKNASLKDILQQELQLQNLRIYQECLKDLIEKEEIIEIDTQTSFNYLSASYNKTDWIDSAIGIFYISPAGLNTLEKGFLIGKNQQKEIAIEFLIDDFSGEIIINPSRLELIATVTNEQLKITAPTITKININDLLNVLETVKKSGQSVFNFNKDTIFNSLRIGKEHLTNSQTDFDLGHYTVEEYEIVEVNLTLTTFKDLKMYVNNPQIQNLIDSSQPLREKITSFFIDTINYDLKQDFVLSNRQIPASAFEADYYQDPRMINPILLNAKIAIVNSDLLKEEKLLTQKYYHLNNFSCLILVNNDKKTTLTDLSGSLPIFHFATNEFNLTKEFLIIFANYKQQSEVYNFQKLDLITYNKNLTLVNKYQDDYGAGIYKAIAKQLIEQSKYLISKWTELADQNQDELILMFIYLLDLLNDNEDAMLGFIKIVVTSDYPNKVSFLQSWQEKTKAFQQKPNYQNLIHSSLLKLLEQITTTSTNIIEAYRILSQQNILPAKEVLTILQKYYNKNNVSLEELLELSVQCDPVVLEKIWNQNLFHILNKVLFALSVDNIEQYFNKYRQPTGDVQLLNYLYSFTADYLKYLGEMNRRDINNIQRYWPTIWSFVSVIIERFSHFETSFDLSLQLLHVLSKLEYKFRMIKYENMFNSEAKFQEYLEAGTWGRAALYLANLLEEKLDHLLKDKMQGVKYLNEKLFILKKEGSKDQAKRIIDLYEELKLYLYCDQGRNEVVPAKNRDLINKWYQEIKEVFK</sequence>
<dbReference type="OrthoDB" id="390157at2"/>
<dbReference type="RefSeq" id="WP_016339361.1">
    <property type="nucleotide sequence ID" value="NC_021280.1"/>
</dbReference>
<accession>R4U2F0</accession>
<protein>
    <submittedName>
        <fullName evidence="1">Uncharacterized protein</fullName>
    </submittedName>
</protein>
<dbReference type="HOGENOM" id="CLU_355595_0_0_14"/>
<reference evidence="1 2" key="1">
    <citation type="journal article" date="2013" name="Genome Biol. Evol.">
        <title>Complete genomes of two dipteran-associated spiroplasmas provided insights into the origin, dynamics, and impacts of viral invasion in spiroplasma.</title>
        <authorList>
            <person name="Ku C."/>
            <person name="Lo W.S."/>
            <person name="Chen L.L."/>
            <person name="Kuo C.H."/>
        </authorList>
    </citation>
    <scope>NUCLEOTIDE SEQUENCE [LARGE SCALE GENOMIC DNA]</scope>
    <source>
        <strain evidence="1 2">DF-1</strain>
    </source>
</reference>